<organism evidence="8 9">
    <name type="scientific">Candidatus Uhrbacteria bacterium GW2011_GWF2_41_16</name>
    <dbReference type="NCBI Taxonomy" id="1618997"/>
    <lineage>
        <taxon>Bacteria</taxon>
        <taxon>Candidatus Uhriibacteriota</taxon>
    </lineage>
</organism>
<dbReference type="AlphaFoldDB" id="A0A0G0V9F7"/>
<dbReference type="EMBL" id="LCAU01000012">
    <property type="protein sequence ID" value="KKR97584.1"/>
    <property type="molecule type" value="Genomic_DNA"/>
</dbReference>
<evidence type="ECO:0000256" key="5">
    <source>
        <dbReference type="ARBA" id="ARBA00023136"/>
    </source>
</evidence>
<dbReference type="InterPro" id="IPR003834">
    <property type="entry name" value="Cyt_c_assmbl_TM_dom"/>
</dbReference>
<comment type="subcellular location">
    <subcellularLocation>
        <location evidence="1">Membrane</location>
        <topology evidence="1">Multi-pass membrane protein</topology>
    </subcellularLocation>
</comment>
<evidence type="ECO:0000313" key="8">
    <source>
        <dbReference type="EMBL" id="KKR97584.1"/>
    </source>
</evidence>
<name>A0A0G0V9F7_9BACT</name>
<dbReference type="GO" id="GO:0016020">
    <property type="term" value="C:membrane"/>
    <property type="evidence" value="ECO:0007669"/>
    <property type="project" value="UniProtKB-SubCell"/>
</dbReference>
<feature type="transmembrane region" description="Helical" evidence="6">
    <location>
        <begin position="96"/>
        <end position="118"/>
    </location>
</feature>
<reference evidence="8 9" key="1">
    <citation type="journal article" date="2015" name="Nature">
        <title>rRNA introns, odd ribosomes, and small enigmatic genomes across a large radiation of phyla.</title>
        <authorList>
            <person name="Brown C.T."/>
            <person name="Hug L.A."/>
            <person name="Thomas B.C."/>
            <person name="Sharon I."/>
            <person name="Castelle C.J."/>
            <person name="Singh A."/>
            <person name="Wilkins M.J."/>
            <person name="Williams K.H."/>
            <person name="Banfield J.F."/>
        </authorList>
    </citation>
    <scope>NUCLEOTIDE SEQUENCE [LARGE SCALE GENOMIC DNA]</scope>
</reference>
<evidence type="ECO:0000313" key="9">
    <source>
        <dbReference type="Proteomes" id="UP000034746"/>
    </source>
</evidence>
<sequence length="255" mass="28052">MVASLIIPSFIAGLLTFLAPCTLPLVPIYLGFLGGVTATEFRLSEHKSRLRAKIFFHALLYVLGFSTIFIFMGTALGTTATFLSVENFWITRISGLLIIFLGLSELIFVLNIPSLRFLQWEKKFPSIPLKTGRPLSAFLLGATFALGWSPCIGPILGTVLMMASTTTTILQGTFLLSVFSLGLALPFLLLALGMGSGSSVITKTLSRHGNIISIISGIFLIVLGYFLFTNQTNLLLLWFHTLFWFLPLDGFVEWM</sequence>
<feature type="transmembrane region" description="Helical" evidence="6">
    <location>
        <begin position="138"/>
        <end position="163"/>
    </location>
</feature>
<evidence type="ECO:0000256" key="2">
    <source>
        <dbReference type="ARBA" id="ARBA00006143"/>
    </source>
</evidence>
<proteinExistence type="inferred from homology"/>
<feature type="transmembrane region" description="Helical" evidence="6">
    <location>
        <begin position="169"/>
        <end position="190"/>
    </location>
</feature>
<keyword evidence="3 6" id="KW-0812">Transmembrane</keyword>
<keyword evidence="4 6" id="KW-1133">Transmembrane helix</keyword>
<comment type="similarity">
    <text evidence="2">Belongs to the DsbD family.</text>
</comment>
<evidence type="ECO:0000256" key="1">
    <source>
        <dbReference type="ARBA" id="ARBA00004141"/>
    </source>
</evidence>
<feature type="transmembrane region" description="Helical" evidence="6">
    <location>
        <begin position="54"/>
        <end position="76"/>
    </location>
</feature>
<evidence type="ECO:0000256" key="6">
    <source>
        <dbReference type="SAM" id="Phobius"/>
    </source>
</evidence>
<dbReference type="PANTHER" id="PTHR31272:SF4">
    <property type="entry name" value="CYTOCHROME C-TYPE BIOGENESIS PROTEIN HI_1454-RELATED"/>
    <property type="match status" value="1"/>
</dbReference>
<dbReference type="GO" id="GO:0017004">
    <property type="term" value="P:cytochrome complex assembly"/>
    <property type="evidence" value="ECO:0007669"/>
    <property type="project" value="InterPro"/>
</dbReference>
<keyword evidence="5 6" id="KW-0472">Membrane</keyword>
<evidence type="ECO:0000256" key="3">
    <source>
        <dbReference type="ARBA" id="ARBA00022692"/>
    </source>
</evidence>
<gene>
    <name evidence="8" type="ORF">UU48_C0012G0023</name>
</gene>
<evidence type="ECO:0000259" key="7">
    <source>
        <dbReference type="Pfam" id="PF02683"/>
    </source>
</evidence>
<feature type="transmembrane region" description="Helical" evidence="6">
    <location>
        <begin position="6"/>
        <end position="33"/>
    </location>
</feature>
<evidence type="ECO:0000256" key="4">
    <source>
        <dbReference type="ARBA" id="ARBA00022989"/>
    </source>
</evidence>
<feature type="domain" description="Cytochrome C biogenesis protein transmembrane" evidence="7">
    <location>
        <begin position="6"/>
        <end position="196"/>
    </location>
</feature>
<feature type="transmembrane region" description="Helical" evidence="6">
    <location>
        <begin position="234"/>
        <end position="252"/>
    </location>
</feature>
<dbReference type="PANTHER" id="PTHR31272">
    <property type="entry name" value="CYTOCHROME C-TYPE BIOGENESIS PROTEIN HI_1454-RELATED"/>
    <property type="match status" value="1"/>
</dbReference>
<protein>
    <recommendedName>
        <fullName evidence="7">Cytochrome C biogenesis protein transmembrane domain-containing protein</fullName>
    </recommendedName>
</protein>
<dbReference type="InterPro" id="IPR051790">
    <property type="entry name" value="Cytochrome_c-biogenesis_DsbD"/>
</dbReference>
<accession>A0A0G0V9F7</accession>
<dbReference type="Proteomes" id="UP000034746">
    <property type="component" value="Unassembled WGS sequence"/>
</dbReference>
<dbReference type="Pfam" id="PF02683">
    <property type="entry name" value="DsbD_TM"/>
    <property type="match status" value="1"/>
</dbReference>
<feature type="transmembrane region" description="Helical" evidence="6">
    <location>
        <begin position="211"/>
        <end position="228"/>
    </location>
</feature>
<dbReference type="PATRIC" id="fig|1618997.3.peg.932"/>
<comment type="caution">
    <text evidence="8">The sequence shown here is derived from an EMBL/GenBank/DDBJ whole genome shotgun (WGS) entry which is preliminary data.</text>
</comment>